<accession>A0ABY4ZAS7</accession>
<dbReference type="InterPro" id="IPR002403">
    <property type="entry name" value="Cyt_P450_E_grp-IV"/>
</dbReference>
<keyword evidence="4 5" id="KW-0408">Iron</keyword>
<dbReference type="Pfam" id="PF00067">
    <property type="entry name" value="p450"/>
    <property type="match status" value="1"/>
</dbReference>
<dbReference type="RefSeq" id="WP_252550824.1">
    <property type="nucleotide sequence ID" value="NZ_CP099468.1"/>
</dbReference>
<proteinExistence type="inferred from homology"/>
<gene>
    <name evidence="6" type="ORF">NFX46_18940</name>
</gene>
<dbReference type="Proteomes" id="UP001056374">
    <property type="component" value="Chromosome"/>
</dbReference>
<evidence type="ECO:0000313" key="7">
    <source>
        <dbReference type="Proteomes" id="UP001056374"/>
    </source>
</evidence>
<dbReference type="PRINTS" id="PR00465">
    <property type="entry name" value="EP450IV"/>
</dbReference>
<dbReference type="Gene3D" id="1.10.630.10">
    <property type="entry name" value="Cytochrome P450"/>
    <property type="match status" value="1"/>
</dbReference>
<dbReference type="InterPro" id="IPR050121">
    <property type="entry name" value="Cytochrome_P450_monoxygenase"/>
</dbReference>
<keyword evidence="7" id="KW-1185">Reference proteome</keyword>
<dbReference type="SUPFAM" id="SSF48264">
    <property type="entry name" value="Cytochrome P450"/>
    <property type="match status" value="1"/>
</dbReference>
<dbReference type="PANTHER" id="PTHR24305">
    <property type="entry name" value="CYTOCHROME P450"/>
    <property type="match status" value="1"/>
</dbReference>
<reference evidence="6" key="1">
    <citation type="submission" date="2022-06" db="EMBL/GenBank/DDBJ databases">
        <title>Complete genome sequence of soil microorganisms Streptomyces sp. Qhu-M197 isolated from Alpine meadows habitats on the Tibetan Plateau.</title>
        <authorList>
            <person name="Zhang B."/>
            <person name="Xiang X."/>
            <person name="Fan J."/>
        </authorList>
    </citation>
    <scope>NUCLEOTIDE SEQUENCE</scope>
    <source>
        <strain evidence="6">Qhu-M197</strain>
    </source>
</reference>
<evidence type="ECO:0000256" key="1">
    <source>
        <dbReference type="ARBA" id="ARBA00001971"/>
    </source>
</evidence>
<organism evidence="6 7">
    <name type="scientific">Streptomyces phaeoluteigriseus</name>
    <dbReference type="NCBI Taxonomy" id="114686"/>
    <lineage>
        <taxon>Bacteria</taxon>
        <taxon>Bacillati</taxon>
        <taxon>Actinomycetota</taxon>
        <taxon>Actinomycetes</taxon>
        <taxon>Kitasatosporales</taxon>
        <taxon>Streptomycetaceae</taxon>
        <taxon>Streptomyces</taxon>
        <taxon>Streptomyces aurantiacus group</taxon>
    </lineage>
</organism>
<dbReference type="InterPro" id="IPR036396">
    <property type="entry name" value="Cyt_P450_sf"/>
</dbReference>
<dbReference type="InterPro" id="IPR017972">
    <property type="entry name" value="Cyt_P450_CS"/>
</dbReference>
<comment type="cofactor">
    <cofactor evidence="1">
        <name>heme</name>
        <dbReference type="ChEBI" id="CHEBI:30413"/>
    </cofactor>
</comment>
<sequence>MAEKLPLKPLPAPAVMPIMMGRFLSGPHYMERHFARHGTIVPDWAPGVRAVWLRDPRLIEQVLHSSGVEHNTTGRLLGRVMGSTAMLNQLSGAQHHAVSRLMIPTLRGDALSGNRAAIAVAAQRMANACPVGRPFRLLPLLDIAVAEANVRACLSVDDPRLLHTWVKAIARLRQTTVRPAVMAYAVGMLPWWPTGHRAWNACLHLVRGEVARRRRTGTIHNDVLGILLASDSELLTDAVLCDQIAFYLLAAQAPALVAAWVIERATRTPHVWQRLVEEASGQDDSAPYTDAVIREALRLRPPVTAIPWLLREPCDIGGYHVPAGTFAVASLWDLHRNPELYPDPEEFRPERFLGNRPPRGAWLPFGTGTHACIGGQLAFLQVTVLVHTLIRRGQLLPATRQDEGIGHRASTEPYPAQGCQVTLRPVRGRHPQGAR</sequence>
<dbReference type="PROSITE" id="PS00086">
    <property type="entry name" value="CYTOCHROME_P450"/>
    <property type="match status" value="1"/>
</dbReference>
<evidence type="ECO:0000256" key="2">
    <source>
        <dbReference type="ARBA" id="ARBA00010617"/>
    </source>
</evidence>
<evidence type="ECO:0000256" key="4">
    <source>
        <dbReference type="ARBA" id="ARBA00023004"/>
    </source>
</evidence>
<keyword evidence="5" id="KW-0503">Monooxygenase</keyword>
<keyword evidence="5" id="KW-0560">Oxidoreductase</keyword>
<evidence type="ECO:0000256" key="5">
    <source>
        <dbReference type="RuleBase" id="RU000461"/>
    </source>
</evidence>
<dbReference type="InterPro" id="IPR001128">
    <property type="entry name" value="Cyt_P450"/>
</dbReference>
<keyword evidence="5" id="KW-0349">Heme</keyword>
<keyword evidence="3 5" id="KW-0479">Metal-binding</keyword>
<comment type="similarity">
    <text evidence="2 5">Belongs to the cytochrome P450 family.</text>
</comment>
<protein>
    <submittedName>
        <fullName evidence="6">Cytochrome P450</fullName>
    </submittedName>
</protein>
<name>A0ABY4ZAS7_9ACTN</name>
<dbReference type="PANTHER" id="PTHR24305:SF166">
    <property type="entry name" value="CYTOCHROME P450 12A4, MITOCHONDRIAL-RELATED"/>
    <property type="match status" value="1"/>
</dbReference>
<evidence type="ECO:0000256" key="3">
    <source>
        <dbReference type="ARBA" id="ARBA00022723"/>
    </source>
</evidence>
<dbReference type="PRINTS" id="PR00385">
    <property type="entry name" value="P450"/>
</dbReference>
<dbReference type="EMBL" id="CP099468">
    <property type="protein sequence ID" value="USQ85653.1"/>
    <property type="molecule type" value="Genomic_DNA"/>
</dbReference>
<evidence type="ECO:0000313" key="6">
    <source>
        <dbReference type="EMBL" id="USQ85653.1"/>
    </source>
</evidence>